<accession>A0A850R2X8</accession>
<evidence type="ECO:0000313" key="1">
    <source>
        <dbReference type="EMBL" id="NVP03170.1"/>
    </source>
</evidence>
<proteinExistence type="predicted"/>
<dbReference type="EMBL" id="JABXOR010001517">
    <property type="protein sequence ID" value="NVP03170.1"/>
    <property type="molecule type" value="Genomic_DNA"/>
</dbReference>
<evidence type="ECO:0008006" key="3">
    <source>
        <dbReference type="Google" id="ProtNLM"/>
    </source>
</evidence>
<comment type="caution">
    <text evidence="1">The sequence shown here is derived from an EMBL/GenBank/DDBJ whole genome shotgun (WGS) entry which is preliminary data.</text>
</comment>
<name>A0A850R2X8_PHODD</name>
<protein>
    <recommendedName>
        <fullName evidence="3">HNH endonuclease</fullName>
    </recommendedName>
</protein>
<organism evidence="1 2">
    <name type="scientific">Photobacterium damselae subsp. damselae</name>
    <name type="common">Listonella damsela</name>
    <dbReference type="NCBI Taxonomy" id="85581"/>
    <lineage>
        <taxon>Bacteria</taxon>
        <taxon>Pseudomonadati</taxon>
        <taxon>Pseudomonadota</taxon>
        <taxon>Gammaproteobacteria</taxon>
        <taxon>Vibrionales</taxon>
        <taxon>Vibrionaceae</taxon>
        <taxon>Photobacterium</taxon>
    </lineage>
</organism>
<reference evidence="1 2" key="1">
    <citation type="submission" date="2020-06" db="EMBL/GenBank/DDBJ databases">
        <title>Photobacterium damselae subsp. damselae comparative genomics.</title>
        <authorList>
            <person name="Osorio C.R."/>
        </authorList>
    </citation>
    <scope>NUCLEOTIDE SEQUENCE [LARGE SCALE GENOMIC DNA]</scope>
    <source>
        <strain evidence="1 2">TW250/03</strain>
    </source>
</reference>
<gene>
    <name evidence="1" type="ORF">HWA77_23470</name>
</gene>
<sequence>MARKAPKIDIIKRLCILSKNQCAFPGCDHTILNENGEYIAQLCHIEAAEKGGERYNENQTDEERRAESNLLFLCHAHHKETDNVARYTVGVLKEMKRRHESLPEVVFNAELLLQKVQLVLEEQEAIRDVLEGYAKAGDSNNYPIYGPNFKESWTPEDGRFYESLDSKFKYMMKDGWLHVDVTLDDGAVFYFEVNEEGSVRNSSTPYPINEYHVEIPEMSILSKERIELGNGNYDIKTELKWSKGNVIEHFRYDGVFMGAICNTRCSINHQKRVIAVL</sequence>
<dbReference type="AlphaFoldDB" id="A0A850R2X8"/>
<evidence type="ECO:0000313" key="2">
    <source>
        <dbReference type="Proteomes" id="UP000533429"/>
    </source>
</evidence>
<dbReference type="Proteomes" id="UP000533429">
    <property type="component" value="Unassembled WGS sequence"/>
</dbReference>